<gene>
    <name evidence="1" type="ORF">H0I39_11325</name>
</gene>
<accession>A0A853IXC2</accession>
<organism evidence="1 2">
    <name type="scientific">Ottowia beijingensis</name>
    <dbReference type="NCBI Taxonomy" id="1207057"/>
    <lineage>
        <taxon>Bacteria</taxon>
        <taxon>Pseudomonadati</taxon>
        <taxon>Pseudomonadota</taxon>
        <taxon>Betaproteobacteria</taxon>
        <taxon>Burkholderiales</taxon>
        <taxon>Comamonadaceae</taxon>
        <taxon>Ottowia</taxon>
    </lineage>
</organism>
<dbReference type="AlphaFoldDB" id="A0A853IXC2"/>
<proteinExistence type="predicted"/>
<protein>
    <submittedName>
        <fullName evidence="1">Uncharacterized protein</fullName>
    </submittedName>
</protein>
<keyword evidence="2" id="KW-1185">Reference proteome</keyword>
<reference evidence="1 2" key="1">
    <citation type="submission" date="2020-07" db="EMBL/GenBank/DDBJ databases">
        <authorList>
            <person name="Maaloum M."/>
        </authorList>
    </citation>
    <scope>NUCLEOTIDE SEQUENCE [LARGE SCALE GENOMIC DNA]</scope>
    <source>
        <strain evidence="1 2">GCS-AN-3</strain>
    </source>
</reference>
<name>A0A853IXC2_9BURK</name>
<dbReference type="EMBL" id="JACCKX010000001">
    <property type="protein sequence ID" value="NZA02190.1"/>
    <property type="molecule type" value="Genomic_DNA"/>
</dbReference>
<dbReference type="Proteomes" id="UP000589716">
    <property type="component" value="Unassembled WGS sequence"/>
</dbReference>
<evidence type="ECO:0000313" key="1">
    <source>
        <dbReference type="EMBL" id="NZA02190.1"/>
    </source>
</evidence>
<evidence type="ECO:0000313" key="2">
    <source>
        <dbReference type="Proteomes" id="UP000589716"/>
    </source>
</evidence>
<dbReference type="RefSeq" id="WP_180550543.1">
    <property type="nucleotide sequence ID" value="NZ_JACCKX010000001.1"/>
</dbReference>
<sequence length="47" mass="5300">MVIDGKAIGLKMRWIFERKERRDLAKGAEQAGENLARAFTSDGGHLR</sequence>
<comment type="caution">
    <text evidence="1">The sequence shown here is derived from an EMBL/GenBank/DDBJ whole genome shotgun (WGS) entry which is preliminary data.</text>
</comment>